<gene>
    <name evidence="3" type="ORF">FB460_2093</name>
</gene>
<dbReference type="EMBL" id="VFOR01000002">
    <property type="protein sequence ID" value="TQL58236.1"/>
    <property type="molecule type" value="Genomic_DNA"/>
</dbReference>
<proteinExistence type="inferred from homology"/>
<evidence type="ECO:0000256" key="1">
    <source>
        <dbReference type="ARBA" id="ARBA00009199"/>
    </source>
</evidence>
<dbReference type="InterPro" id="IPR036928">
    <property type="entry name" value="AS_sf"/>
</dbReference>
<organism evidence="3 4">
    <name type="scientific">Propioniferax innocua</name>
    <dbReference type="NCBI Taxonomy" id="1753"/>
    <lineage>
        <taxon>Bacteria</taxon>
        <taxon>Bacillati</taxon>
        <taxon>Actinomycetota</taxon>
        <taxon>Actinomycetes</taxon>
        <taxon>Propionibacteriales</taxon>
        <taxon>Propionibacteriaceae</taxon>
        <taxon>Propioniferax</taxon>
    </lineage>
</organism>
<dbReference type="PANTHER" id="PTHR11895:SF7">
    <property type="entry name" value="GLUTAMYL-TRNA(GLN) AMIDOTRANSFERASE SUBUNIT A, MITOCHONDRIAL"/>
    <property type="match status" value="1"/>
</dbReference>
<dbReference type="InterPro" id="IPR020556">
    <property type="entry name" value="Amidase_CS"/>
</dbReference>
<feature type="domain" description="Amidase" evidence="2">
    <location>
        <begin position="25"/>
        <end position="450"/>
    </location>
</feature>
<dbReference type="PANTHER" id="PTHR11895">
    <property type="entry name" value="TRANSAMIDASE"/>
    <property type="match status" value="1"/>
</dbReference>
<dbReference type="InterPro" id="IPR023631">
    <property type="entry name" value="Amidase_dom"/>
</dbReference>
<accession>A0A542ZD07</accession>
<dbReference type="AlphaFoldDB" id="A0A542ZD07"/>
<dbReference type="PROSITE" id="PS00571">
    <property type="entry name" value="AMIDASES"/>
    <property type="match status" value="1"/>
</dbReference>
<dbReference type="Proteomes" id="UP000316196">
    <property type="component" value="Unassembled WGS sequence"/>
</dbReference>
<comment type="caution">
    <text evidence="3">The sequence shown here is derived from an EMBL/GenBank/DDBJ whole genome shotgun (WGS) entry which is preliminary data.</text>
</comment>
<dbReference type="OrthoDB" id="5175573at2"/>
<keyword evidence="4" id="KW-1185">Reference proteome</keyword>
<dbReference type="GO" id="GO:0003824">
    <property type="term" value="F:catalytic activity"/>
    <property type="evidence" value="ECO:0007669"/>
    <property type="project" value="InterPro"/>
</dbReference>
<dbReference type="SUPFAM" id="SSF75304">
    <property type="entry name" value="Amidase signature (AS) enzymes"/>
    <property type="match status" value="1"/>
</dbReference>
<name>A0A542ZD07_9ACTN</name>
<evidence type="ECO:0000259" key="2">
    <source>
        <dbReference type="Pfam" id="PF01425"/>
    </source>
</evidence>
<reference evidence="3 4" key="1">
    <citation type="submission" date="2019-06" db="EMBL/GenBank/DDBJ databases">
        <title>Sequencing the genomes of 1000 actinobacteria strains.</title>
        <authorList>
            <person name="Klenk H.-P."/>
        </authorList>
    </citation>
    <scope>NUCLEOTIDE SEQUENCE [LARGE SCALE GENOMIC DNA]</scope>
    <source>
        <strain evidence="3 4">DSM 8251</strain>
    </source>
</reference>
<comment type="similarity">
    <text evidence="1">Belongs to the amidase family.</text>
</comment>
<evidence type="ECO:0000313" key="3">
    <source>
        <dbReference type="EMBL" id="TQL58236.1"/>
    </source>
</evidence>
<protein>
    <submittedName>
        <fullName evidence="3">Amidase</fullName>
    </submittedName>
</protein>
<dbReference type="InterPro" id="IPR000120">
    <property type="entry name" value="Amidase"/>
</dbReference>
<dbReference type="RefSeq" id="WP_142094049.1">
    <property type="nucleotide sequence ID" value="NZ_BAAAMD010000002.1"/>
</dbReference>
<dbReference type="Pfam" id="PF01425">
    <property type="entry name" value="Amidase"/>
    <property type="match status" value="1"/>
</dbReference>
<sequence length="469" mass="49049">MKPDFRSAIDLAGSILAQDISVTNVTRAALERAQADPYGAFAHVAAESALERAMVLDERLEEPGFSGGPLFGVPVPIKDLTLLYGEPCSFGSPVMSDFRAQTDDGVVTRLKQAGTVAIGKTSTPEFGLPCYTEPQDAPPAVTPWDTTRMAGGSSGGAAAAVASGIVPVAHGNDGGGSIRIPAACCGVVGMKPSRGTISWGPNQGAGPGLAAHGVLARTVNDIAAGLEAMRGGFPGDTFPDIGGSFSEALVERTRTLRVGVVVDPIIAEDADVHPEALAAVEQTMERLARLGHRVGPAAVPFPAKEWAAFRPIWAVGAAQVPVPEEQEGLLRPLTRWLREIGRATSGVEYADAVAAIQRIRRRVATTWDDFDIIVTPTIAQPPLPVGELRHDDDPAEDFAAQTRFTPWTSVQNITGTPAISVPLHHADVDGVRLPFGVQLIGSFGQDALVLQVARDLMGGGAVQAVPPLM</sequence>
<evidence type="ECO:0000313" key="4">
    <source>
        <dbReference type="Proteomes" id="UP000316196"/>
    </source>
</evidence>
<dbReference type="Gene3D" id="3.90.1300.10">
    <property type="entry name" value="Amidase signature (AS) domain"/>
    <property type="match status" value="1"/>
</dbReference>